<dbReference type="Proteomes" id="UP001186944">
    <property type="component" value="Unassembled WGS sequence"/>
</dbReference>
<protein>
    <recommendedName>
        <fullName evidence="2">Bridge-like lipid transfer protein family member 1 N-terminal domain-containing protein</fullName>
    </recommendedName>
</protein>
<feature type="domain" description="Bridge-like lipid transfer protein family member 1 N-terminal" evidence="2">
    <location>
        <begin position="1"/>
        <end position="998"/>
    </location>
</feature>
<dbReference type="PANTHER" id="PTHR31640:SF1">
    <property type="entry name" value="BRIDGE-LIKE LIPID TRANSFER PROTEIN FAMILY MEMBER 1"/>
    <property type="match status" value="1"/>
</dbReference>
<evidence type="ECO:0000256" key="1">
    <source>
        <dbReference type="SAM" id="MobiDB-lite"/>
    </source>
</evidence>
<name>A0AA88YHR2_PINIB</name>
<dbReference type="InterPro" id="IPR033616">
    <property type="entry name" value="BLTP1"/>
</dbReference>
<dbReference type="Pfam" id="PF20413">
    <property type="entry name" value="BLTP1_N"/>
    <property type="match status" value="1"/>
</dbReference>
<reference evidence="3" key="1">
    <citation type="submission" date="2019-08" db="EMBL/GenBank/DDBJ databases">
        <title>The improved chromosome-level genome for the pearl oyster Pinctada fucata martensii using PacBio sequencing and Hi-C.</title>
        <authorList>
            <person name="Zheng Z."/>
        </authorList>
    </citation>
    <scope>NUCLEOTIDE SEQUENCE</scope>
    <source>
        <strain evidence="3">ZZ-2019</strain>
        <tissue evidence="3">Adductor muscle</tissue>
    </source>
</reference>
<gene>
    <name evidence="3" type="ORF">FSP39_007134</name>
</gene>
<feature type="region of interest" description="Disordered" evidence="1">
    <location>
        <begin position="573"/>
        <end position="613"/>
    </location>
</feature>
<proteinExistence type="predicted"/>
<evidence type="ECO:0000259" key="2">
    <source>
        <dbReference type="Pfam" id="PF20413"/>
    </source>
</evidence>
<feature type="compositionally biased region" description="Polar residues" evidence="1">
    <location>
        <begin position="575"/>
        <end position="589"/>
    </location>
</feature>
<sequence>MFRDFHWISHDFSVRIQYGWLIFKWWKPFVPKELKEDLSHMETRVVTFLDGFEFHVYNRSQNYSRLQKMFTTGTMMPEEEVKEESIEETTDKTEAKKKETPVSKLSWRDLVPVIKATVASGRFVFGNHLAPTQLIINFEDGHFTYTTKPPSTPFDDFMHDLTVRAENFKVMFVPSRNYVGPKDEAPRMMGEGFVVLQTRKIDLHYFMDQPGLVTYEIESVQMADGETIMRKTYPIFGMDVKCGKNTDVYYGPWADRQREYLWKFFYPADYQPMVPDKEPKPGEYRKFKKFEFVINLMEQATIEILFTKNEETQAIHMTASPGSYVEAMIPWLIDEDGYTTKVKGQLLIVDATTSLEYRSLVECETFEFNVTASYPSVWNEHQDWSVDFIVCKASVFLIFHHKHFFKGLIDDWSTTSVPDLYHFVPYTWTINLQIKDFELVLLSNEYNWIDTSSSYAENAHIAFCGSVLDLTLVLPYTDFMPKTVTMGLAIKGEDAFCRFYLPENNTSRHVVMAISKNLKLMDREGNLIEEPFKTDKKHWRNFTKESDGWIDCWCTKNVAISINYTYHPMPPLRQYSETSTPDQSRVTSPDQEEKLLHPLRPPRTALPTGPPEGFDPGLMDHDLIALELEVAPSMLCVYGSLLRNFLHVKENYLGEDQDFADFYGTASNKAKDGGTLGPLLAGEMEDSEPFDVRDHRPFAVTVSVAIHDIHGHLVKNCNMENLPCPSVLVERLCFEMDKNYSQTKLQLLLSPAVLIAKDTFQRSPTDSHLGEGHLGLSGLQVRGHAMFSHEGLPLDSETLEYGWLIEAIIGDLTGKLTVPQLQNLIEFIQTFIMLVDDPENRLQHPKSYKLCQHMIPQPQCRMLSKYPFNCPASEDIKYEMIRVSVDSVNLFLVESATAMNIQVFPVKLSTCNLHGTNTRAGITARVEHISLQQYVASSALKQDTNQQDLWLESGSLVIGPIDVEAAMALPNPDYHSIQDAFLKLHDKKTKRLWFLWPVDTLHNVLPIVNGKCGCLGGCVFFGNNKNGIGFFNLSKSKENTHCSAVLQISPDGQDPGFGQSLLCKDRLVFDVQPNNWSFNPR</sequence>
<accession>A0AA88YHR2</accession>
<evidence type="ECO:0000313" key="3">
    <source>
        <dbReference type="EMBL" id="KAK3099624.1"/>
    </source>
</evidence>
<keyword evidence="4" id="KW-1185">Reference proteome</keyword>
<organism evidence="3 4">
    <name type="scientific">Pinctada imbricata</name>
    <name type="common">Atlantic pearl-oyster</name>
    <name type="synonym">Pinctada martensii</name>
    <dbReference type="NCBI Taxonomy" id="66713"/>
    <lineage>
        <taxon>Eukaryota</taxon>
        <taxon>Metazoa</taxon>
        <taxon>Spiralia</taxon>
        <taxon>Lophotrochozoa</taxon>
        <taxon>Mollusca</taxon>
        <taxon>Bivalvia</taxon>
        <taxon>Autobranchia</taxon>
        <taxon>Pteriomorphia</taxon>
        <taxon>Pterioida</taxon>
        <taxon>Pterioidea</taxon>
        <taxon>Pteriidae</taxon>
        <taxon>Pinctada</taxon>
    </lineage>
</organism>
<dbReference type="EMBL" id="VSWD01000006">
    <property type="protein sequence ID" value="KAK3099624.1"/>
    <property type="molecule type" value="Genomic_DNA"/>
</dbReference>
<dbReference type="GO" id="GO:0048488">
    <property type="term" value="P:synaptic vesicle endocytosis"/>
    <property type="evidence" value="ECO:0007669"/>
    <property type="project" value="TreeGrafter"/>
</dbReference>
<dbReference type="AlphaFoldDB" id="A0AA88YHR2"/>
<dbReference type="InterPro" id="IPR047104">
    <property type="entry name" value="BLTP1_N"/>
</dbReference>
<evidence type="ECO:0000313" key="4">
    <source>
        <dbReference type="Proteomes" id="UP001186944"/>
    </source>
</evidence>
<dbReference type="GO" id="GO:0098793">
    <property type="term" value="C:presynapse"/>
    <property type="evidence" value="ECO:0007669"/>
    <property type="project" value="GOC"/>
</dbReference>
<comment type="caution">
    <text evidence="3">The sequence shown here is derived from an EMBL/GenBank/DDBJ whole genome shotgun (WGS) entry which is preliminary data.</text>
</comment>
<dbReference type="PANTHER" id="PTHR31640">
    <property type="entry name" value="TRANSMEMBRANE PROTEIN KIAA1109"/>
    <property type="match status" value="1"/>
</dbReference>